<dbReference type="GO" id="GO:0016740">
    <property type="term" value="F:transferase activity"/>
    <property type="evidence" value="ECO:0007669"/>
    <property type="project" value="UniProtKB-KW"/>
</dbReference>
<dbReference type="GO" id="GO:0005737">
    <property type="term" value="C:cytoplasm"/>
    <property type="evidence" value="ECO:0007669"/>
    <property type="project" value="TreeGrafter"/>
</dbReference>
<evidence type="ECO:0000313" key="6">
    <source>
        <dbReference type="Proteomes" id="UP000287766"/>
    </source>
</evidence>
<dbReference type="EMBL" id="PIPR01000001">
    <property type="protein sequence ID" value="RUO41990.1"/>
    <property type="molecule type" value="Genomic_DNA"/>
</dbReference>
<dbReference type="Proteomes" id="UP000287766">
    <property type="component" value="Unassembled WGS sequence"/>
</dbReference>
<name>A0A7Z6ZVB4_9GAMM</name>
<dbReference type="PANTHER" id="PTHR48094">
    <property type="entry name" value="PROTEIN/NUCLEIC ACID DEGLYCASE DJ-1-RELATED"/>
    <property type="match status" value="1"/>
</dbReference>
<keyword evidence="5" id="KW-0315">Glutamine amidotransferase</keyword>
<gene>
    <name evidence="5" type="ORF">CWE22_07565</name>
</gene>
<dbReference type="Pfam" id="PF01965">
    <property type="entry name" value="DJ-1_PfpI"/>
    <property type="match status" value="1"/>
</dbReference>
<evidence type="ECO:0000256" key="3">
    <source>
        <dbReference type="ARBA" id="ARBA00038493"/>
    </source>
</evidence>
<keyword evidence="5" id="KW-0808">Transferase</keyword>
<sequence>MIKKLIVSLIVIISVLFASFLGLQSWIKGFVPDKAHIESVKSTQKSELDYLNSERPEYRGKILAVVTNVGEANDEIEAGFEFTELARAYWVFTANGFEVDIASPVGGNPPAVMDNDDMDIYDYAFLNDPDSQHKLRNSLALADIDATDYQAVYFVGGKGTMFDFPENTDIQRIVKTMYESDRVVSAVCHGPAALLNARLDDGGYLLSGKDVSGFTNEEELFIIPNASEVFPFLLEDMLEERGANFIEGARYLENVAQDGKLITGQNPWSVWKVAELVVEELGYTPKHRPRTEEERAIDVLMIYEAKGYELARGELLNSEHRVKSLTVLTHALVAMIDFEISKGIDLLRLANVSKSR</sequence>
<keyword evidence="6" id="KW-1185">Reference proteome</keyword>
<comment type="caution">
    <text evidence="5">The sequence shown here is derived from an EMBL/GenBank/DDBJ whole genome shotgun (WGS) entry which is preliminary data.</text>
</comment>
<dbReference type="SUPFAM" id="SSF52317">
    <property type="entry name" value="Class I glutamine amidotransferase-like"/>
    <property type="match status" value="1"/>
</dbReference>
<keyword evidence="1" id="KW-0346">Stress response</keyword>
<organism evidence="5 6">
    <name type="scientific">Pseudidiomarina aestuarii</name>
    <dbReference type="NCBI Taxonomy" id="624146"/>
    <lineage>
        <taxon>Bacteria</taxon>
        <taxon>Pseudomonadati</taxon>
        <taxon>Pseudomonadota</taxon>
        <taxon>Gammaproteobacteria</taxon>
        <taxon>Alteromonadales</taxon>
        <taxon>Idiomarinaceae</taxon>
        <taxon>Pseudidiomarina</taxon>
    </lineage>
</organism>
<dbReference type="GO" id="GO:0019172">
    <property type="term" value="F:glyoxalase III activity"/>
    <property type="evidence" value="ECO:0007669"/>
    <property type="project" value="TreeGrafter"/>
</dbReference>
<dbReference type="InterPro" id="IPR029062">
    <property type="entry name" value="Class_I_gatase-like"/>
</dbReference>
<dbReference type="RefSeq" id="WP_169930717.1">
    <property type="nucleotide sequence ID" value="NZ_PIPR01000001.1"/>
</dbReference>
<feature type="domain" description="DJ-1/PfpI" evidence="4">
    <location>
        <begin position="77"/>
        <end position="199"/>
    </location>
</feature>
<dbReference type="Gene3D" id="3.40.50.880">
    <property type="match status" value="1"/>
</dbReference>
<keyword evidence="2" id="KW-0456">Lyase</keyword>
<proteinExistence type="inferred from homology"/>
<dbReference type="AlphaFoldDB" id="A0A7Z6ZVB4"/>
<dbReference type="InterPro" id="IPR050325">
    <property type="entry name" value="Prot/Nucl_acid_deglycase"/>
</dbReference>
<evidence type="ECO:0000313" key="5">
    <source>
        <dbReference type="EMBL" id="RUO41990.1"/>
    </source>
</evidence>
<dbReference type="PANTHER" id="PTHR48094:SF11">
    <property type="entry name" value="GLUTATHIONE-INDEPENDENT GLYOXALASE HSP31-RELATED"/>
    <property type="match status" value="1"/>
</dbReference>
<comment type="similarity">
    <text evidence="3">Belongs to the peptidase C56 family. HSP31-like subfamily.</text>
</comment>
<reference evidence="6" key="1">
    <citation type="journal article" date="2018" name="Front. Microbiol.">
        <title>Genome-Based Analysis Reveals the Taxonomy and Diversity of the Family Idiomarinaceae.</title>
        <authorList>
            <person name="Liu Y."/>
            <person name="Lai Q."/>
            <person name="Shao Z."/>
        </authorList>
    </citation>
    <scope>NUCLEOTIDE SEQUENCE [LARGE SCALE GENOMIC DNA]</scope>
    <source>
        <strain evidence="6">KYW314</strain>
    </source>
</reference>
<evidence type="ECO:0000256" key="2">
    <source>
        <dbReference type="ARBA" id="ARBA00023239"/>
    </source>
</evidence>
<dbReference type="GO" id="GO:0019243">
    <property type="term" value="P:methylglyoxal catabolic process to D-lactate via S-lactoyl-glutathione"/>
    <property type="evidence" value="ECO:0007669"/>
    <property type="project" value="TreeGrafter"/>
</dbReference>
<evidence type="ECO:0000259" key="4">
    <source>
        <dbReference type="Pfam" id="PF01965"/>
    </source>
</evidence>
<accession>A0A7Z6ZVB4</accession>
<dbReference type="CDD" id="cd03141">
    <property type="entry name" value="GATase1_Hsp31_like"/>
    <property type="match status" value="1"/>
</dbReference>
<protein>
    <submittedName>
        <fullName evidence="5">Type 1 glutamine amidotransferase domain-containing protein</fullName>
    </submittedName>
</protein>
<dbReference type="InterPro" id="IPR002818">
    <property type="entry name" value="DJ-1/PfpI"/>
</dbReference>
<evidence type="ECO:0000256" key="1">
    <source>
        <dbReference type="ARBA" id="ARBA00023016"/>
    </source>
</evidence>